<evidence type="ECO:0000256" key="1">
    <source>
        <dbReference type="SAM" id="MobiDB-lite"/>
    </source>
</evidence>
<protein>
    <submittedName>
        <fullName evidence="2">Uncharacterized protein</fullName>
    </submittedName>
</protein>
<feature type="region of interest" description="Disordered" evidence="1">
    <location>
        <begin position="103"/>
        <end position="122"/>
    </location>
</feature>
<dbReference type="Proteomes" id="UP000800094">
    <property type="component" value="Unassembled WGS sequence"/>
</dbReference>
<proteinExistence type="predicted"/>
<keyword evidence="3" id="KW-1185">Reference proteome</keyword>
<dbReference type="EMBL" id="ML987191">
    <property type="protein sequence ID" value="KAF2253883.1"/>
    <property type="molecule type" value="Genomic_DNA"/>
</dbReference>
<name>A0A6A6IXH0_9PLEO</name>
<gene>
    <name evidence="2" type="ORF">BU26DRAFT_231199</name>
</gene>
<reference evidence="2" key="1">
    <citation type="journal article" date="2020" name="Stud. Mycol.">
        <title>101 Dothideomycetes genomes: a test case for predicting lifestyles and emergence of pathogens.</title>
        <authorList>
            <person name="Haridas S."/>
            <person name="Albert R."/>
            <person name="Binder M."/>
            <person name="Bloem J."/>
            <person name="Labutti K."/>
            <person name="Salamov A."/>
            <person name="Andreopoulos B."/>
            <person name="Baker S."/>
            <person name="Barry K."/>
            <person name="Bills G."/>
            <person name="Bluhm B."/>
            <person name="Cannon C."/>
            <person name="Castanera R."/>
            <person name="Culley D."/>
            <person name="Daum C."/>
            <person name="Ezra D."/>
            <person name="Gonzalez J."/>
            <person name="Henrissat B."/>
            <person name="Kuo A."/>
            <person name="Liang C."/>
            <person name="Lipzen A."/>
            <person name="Lutzoni F."/>
            <person name="Magnuson J."/>
            <person name="Mondo S."/>
            <person name="Nolan M."/>
            <person name="Ohm R."/>
            <person name="Pangilinan J."/>
            <person name="Park H.-J."/>
            <person name="Ramirez L."/>
            <person name="Alfaro M."/>
            <person name="Sun H."/>
            <person name="Tritt A."/>
            <person name="Yoshinaga Y."/>
            <person name="Zwiers L.-H."/>
            <person name="Turgeon B."/>
            <person name="Goodwin S."/>
            <person name="Spatafora J."/>
            <person name="Crous P."/>
            <person name="Grigoriev I."/>
        </authorList>
    </citation>
    <scope>NUCLEOTIDE SEQUENCE</scope>
    <source>
        <strain evidence="2">CBS 122368</strain>
    </source>
</reference>
<dbReference type="RefSeq" id="XP_033688887.1">
    <property type="nucleotide sequence ID" value="XM_033820875.1"/>
</dbReference>
<evidence type="ECO:0000313" key="3">
    <source>
        <dbReference type="Proteomes" id="UP000800094"/>
    </source>
</evidence>
<sequence length="142" mass="15855">MRLAWAHPGSRGARNWTLLVQSRPSWRLVSVLKRTFSCPPGLFFSIITHLAPCDADFLRRQDAARARWLAARVISPSPSLPSTLLAHRFTCPVPLLQRTAAPRQRGFSGTPERPFVPSRAARGSSNIPGRFYTIASFDPNDF</sequence>
<organism evidence="2 3">
    <name type="scientific">Trematosphaeria pertusa</name>
    <dbReference type="NCBI Taxonomy" id="390896"/>
    <lineage>
        <taxon>Eukaryota</taxon>
        <taxon>Fungi</taxon>
        <taxon>Dikarya</taxon>
        <taxon>Ascomycota</taxon>
        <taxon>Pezizomycotina</taxon>
        <taxon>Dothideomycetes</taxon>
        <taxon>Pleosporomycetidae</taxon>
        <taxon>Pleosporales</taxon>
        <taxon>Massarineae</taxon>
        <taxon>Trematosphaeriaceae</taxon>
        <taxon>Trematosphaeria</taxon>
    </lineage>
</organism>
<dbReference type="AlphaFoldDB" id="A0A6A6IXH0"/>
<accession>A0A6A6IXH0</accession>
<dbReference type="GeneID" id="54574205"/>
<evidence type="ECO:0000313" key="2">
    <source>
        <dbReference type="EMBL" id="KAF2253883.1"/>
    </source>
</evidence>